<reference evidence="1" key="2">
    <citation type="submission" date="2020-11" db="EMBL/GenBank/DDBJ databases">
        <authorList>
            <person name="McCartney M.A."/>
            <person name="Auch B."/>
            <person name="Kono T."/>
            <person name="Mallez S."/>
            <person name="Becker A."/>
            <person name="Gohl D.M."/>
            <person name="Silverstein K.A.T."/>
            <person name="Koren S."/>
            <person name="Bechman K.B."/>
            <person name="Herman A."/>
            <person name="Abrahante J.E."/>
            <person name="Garbe J."/>
        </authorList>
    </citation>
    <scope>NUCLEOTIDE SEQUENCE</scope>
    <source>
        <strain evidence="1">Duluth1</strain>
        <tissue evidence="1">Whole animal</tissue>
    </source>
</reference>
<reference evidence="1" key="1">
    <citation type="journal article" date="2019" name="bioRxiv">
        <title>The Genome of the Zebra Mussel, Dreissena polymorpha: A Resource for Invasive Species Research.</title>
        <authorList>
            <person name="McCartney M.A."/>
            <person name="Auch B."/>
            <person name="Kono T."/>
            <person name="Mallez S."/>
            <person name="Zhang Y."/>
            <person name="Obille A."/>
            <person name="Becker A."/>
            <person name="Abrahante J.E."/>
            <person name="Garbe J."/>
            <person name="Badalamenti J.P."/>
            <person name="Herman A."/>
            <person name="Mangelson H."/>
            <person name="Liachko I."/>
            <person name="Sullivan S."/>
            <person name="Sone E.D."/>
            <person name="Koren S."/>
            <person name="Silverstein K.A.T."/>
            <person name="Beckman K.B."/>
            <person name="Gohl D.M."/>
        </authorList>
    </citation>
    <scope>NUCLEOTIDE SEQUENCE</scope>
    <source>
        <strain evidence="1">Duluth1</strain>
        <tissue evidence="1">Whole animal</tissue>
    </source>
</reference>
<keyword evidence="2" id="KW-1185">Reference proteome</keyword>
<dbReference type="AlphaFoldDB" id="A0A9D4LR06"/>
<organism evidence="1 2">
    <name type="scientific">Dreissena polymorpha</name>
    <name type="common">Zebra mussel</name>
    <name type="synonym">Mytilus polymorpha</name>
    <dbReference type="NCBI Taxonomy" id="45954"/>
    <lineage>
        <taxon>Eukaryota</taxon>
        <taxon>Metazoa</taxon>
        <taxon>Spiralia</taxon>
        <taxon>Lophotrochozoa</taxon>
        <taxon>Mollusca</taxon>
        <taxon>Bivalvia</taxon>
        <taxon>Autobranchia</taxon>
        <taxon>Heteroconchia</taxon>
        <taxon>Euheterodonta</taxon>
        <taxon>Imparidentia</taxon>
        <taxon>Neoheterodontei</taxon>
        <taxon>Myida</taxon>
        <taxon>Dreissenoidea</taxon>
        <taxon>Dreissenidae</taxon>
        <taxon>Dreissena</taxon>
    </lineage>
</organism>
<name>A0A9D4LR06_DREPO</name>
<evidence type="ECO:0000313" key="1">
    <source>
        <dbReference type="EMBL" id="KAH3862158.1"/>
    </source>
</evidence>
<dbReference type="EMBL" id="JAIWYP010000002">
    <property type="protein sequence ID" value="KAH3862158.1"/>
    <property type="molecule type" value="Genomic_DNA"/>
</dbReference>
<gene>
    <name evidence="1" type="ORF">DPMN_025123</name>
</gene>
<evidence type="ECO:0000313" key="2">
    <source>
        <dbReference type="Proteomes" id="UP000828390"/>
    </source>
</evidence>
<sequence length="66" mass="7594">MYILSYVSKGERQMGELLKTASKECTKDDTIRRQLKTLGNVFLTQIRLSAQVAVYRVTSMPYFEEG</sequence>
<protein>
    <submittedName>
        <fullName evidence="1">Uncharacterized protein</fullName>
    </submittedName>
</protein>
<comment type="caution">
    <text evidence="1">The sequence shown here is derived from an EMBL/GenBank/DDBJ whole genome shotgun (WGS) entry which is preliminary data.</text>
</comment>
<dbReference type="Proteomes" id="UP000828390">
    <property type="component" value="Unassembled WGS sequence"/>
</dbReference>
<accession>A0A9D4LR06</accession>
<proteinExistence type="predicted"/>